<evidence type="ECO:0000256" key="2">
    <source>
        <dbReference type="ARBA" id="ARBA00022448"/>
    </source>
</evidence>
<dbReference type="EMBL" id="JABEXW010000873">
    <property type="protein sequence ID" value="KAF4952636.1"/>
    <property type="molecule type" value="Genomic_DNA"/>
</dbReference>
<evidence type="ECO:0000256" key="7">
    <source>
        <dbReference type="SAM" id="Phobius"/>
    </source>
</evidence>
<evidence type="ECO:0000313" key="9">
    <source>
        <dbReference type="Proteomes" id="UP000622797"/>
    </source>
</evidence>
<proteinExistence type="predicted"/>
<feature type="transmembrane region" description="Helical" evidence="7">
    <location>
        <begin position="186"/>
        <end position="203"/>
    </location>
</feature>
<feature type="transmembrane region" description="Helical" evidence="7">
    <location>
        <begin position="224"/>
        <end position="247"/>
    </location>
</feature>
<reference evidence="8" key="1">
    <citation type="journal article" date="2020" name="BMC Genomics">
        <title>Correction to: Identification and distribution of gene clusters required for synthesis of sphingolipid metabolism inhibitors in diverse species of the filamentous fungus Fusarium.</title>
        <authorList>
            <person name="Kim H.S."/>
            <person name="Lohmar J.M."/>
            <person name="Busman M."/>
            <person name="Brown D.W."/>
            <person name="Naumann T.A."/>
            <person name="Divon H.H."/>
            <person name="Lysoe E."/>
            <person name="Uhlig S."/>
            <person name="Proctor R.H."/>
        </authorList>
    </citation>
    <scope>NUCLEOTIDE SEQUENCE</scope>
    <source>
        <strain evidence="8">NRRL 20472</strain>
    </source>
</reference>
<feature type="transmembrane region" description="Helical" evidence="7">
    <location>
        <begin position="281"/>
        <end position="306"/>
    </location>
</feature>
<dbReference type="InterPro" id="IPR002293">
    <property type="entry name" value="AA/rel_permease1"/>
</dbReference>
<feature type="region of interest" description="Disordered" evidence="6">
    <location>
        <begin position="1"/>
        <end position="22"/>
    </location>
</feature>
<dbReference type="PANTHER" id="PTHR45649:SF14">
    <property type="entry name" value="GABA PERMEASE"/>
    <property type="match status" value="1"/>
</dbReference>
<evidence type="ECO:0000313" key="8">
    <source>
        <dbReference type="EMBL" id="KAF4952636.1"/>
    </source>
</evidence>
<sequence length="469" mass="51124">MGEKTEHNATDQASSNKHDLSGLRTDEDGLAQLGHRQELNLCSLAEIAAMYPTAGGQYHWVAVLSTTSTRSSAAYMTGWISVGGQIVLSAAAAFSAGLQIQALVTFNDDNYTPTRWQGMLFYWAVLVYSAVQNVWGIKLLPQVNGFSGIIHILPFIAIVVVLGLISEKNPSSFVFKDVVNSSGWDSDAVSWLVGLASLVYPFIGYDAACHMAEELPNPSRNVPLAMVSSVVINGLMGLVYCIVLLYATGPLETLLTSRTGFPFIDIYYEAAGSRAGASTMAAMPIFIAVVASLAGITSTSRTLWAFARDEATPFDKQLSKVDQKLKVPTNAILTVFTFQALLGLIYLGSPAAFNAVLSMAVVGMYLSYIIPIAYMTFCGRKNIPFDKYRHFNLGRYFGPVLNWISMLWIALIIVFSTFPIETPVTAQNMNYASVVMCAWVVVGAWYYMMFGRQKFKVPLASMPISVGIP</sequence>
<feature type="transmembrane region" description="Helical" evidence="7">
    <location>
        <begin position="430"/>
        <end position="448"/>
    </location>
</feature>
<reference evidence="8" key="2">
    <citation type="submission" date="2020-05" db="EMBL/GenBank/DDBJ databases">
        <authorList>
            <person name="Kim H.-S."/>
            <person name="Proctor R.H."/>
            <person name="Brown D.W."/>
        </authorList>
    </citation>
    <scope>NUCLEOTIDE SEQUENCE</scope>
    <source>
        <strain evidence="8">NRRL 20472</strain>
    </source>
</reference>
<comment type="caution">
    <text evidence="8">The sequence shown here is derived from an EMBL/GenBank/DDBJ whole genome shotgun (WGS) entry which is preliminary data.</text>
</comment>
<dbReference type="Gene3D" id="1.20.1740.10">
    <property type="entry name" value="Amino acid/polyamine transporter I"/>
    <property type="match status" value="1"/>
</dbReference>
<comment type="subcellular location">
    <subcellularLocation>
        <location evidence="1">Membrane</location>
        <topology evidence="1">Multi-pass membrane protein</topology>
    </subcellularLocation>
</comment>
<dbReference type="GO" id="GO:0022857">
    <property type="term" value="F:transmembrane transporter activity"/>
    <property type="evidence" value="ECO:0007669"/>
    <property type="project" value="InterPro"/>
</dbReference>
<dbReference type="PIRSF" id="PIRSF006060">
    <property type="entry name" value="AA_transporter"/>
    <property type="match status" value="1"/>
</dbReference>
<dbReference type="Proteomes" id="UP000622797">
    <property type="component" value="Unassembled WGS sequence"/>
</dbReference>
<feature type="transmembrane region" description="Helical" evidence="7">
    <location>
        <begin position="353"/>
        <end position="375"/>
    </location>
</feature>
<name>A0A8H4WWR6_9HYPO</name>
<feature type="transmembrane region" description="Helical" evidence="7">
    <location>
        <begin position="396"/>
        <end position="418"/>
    </location>
</feature>
<evidence type="ECO:0000256" key="3">
    <source>
        <dbReference type="ARBA" id="ARBA00022692"/>
    </source>
</evidence>
<evidence type="ECO:0000256" key="1">
    <source>
        <dbReference type="ARBA" id="ARBA00004141"/>
    </source>
</evidence>
<dbReference type="OrthoDB" id="3257095at2759"/>
<keyword evidence="4 7" id="KW-1133">Transmembrane helix</keyword>
<feature type="transmembrane region" description="Helical" evidence="7">
    <location>
        <begin position="149"/>
        <end position="166"/>
    </location>
</feature>
<organism evidence="8 9">
    <name type="scientific">Fusarium sarcochroum</name>
    <dbReference type="NCBI Taxonomy" id="1208366"/>
    <lineage>
        <taxon>Eukaryota</taxon>
        <taxon>Fungi</taxon>
        <taxon>Dikarya</taxon>
        <taxon>Ascomycota</taxon>
        <taxon>Pezizomycotina</taxon>
        <taxon>Sordariomycetes</taxon>
        <taxon>Hypocreomycetidae</taxon>
        <taxon>Hypocreales</taxon>
        <taxon>Nectriaceae</taxon>
        <taxon>Fusarium</taxon>
        <taxon>Fusarium lateritium species complex</taxon>
    </lineage>
</organism>
<feature type="transmembrane region" description="Helical" evidence="7">
    <location>
        <begin position="79"/>
        <end position="100"/>
    </location>
</feature>
<dbReference type="Pfam" id="PF13520">
    <property type="entry name" value="AA_permease_2"/>
    <property type="match status" value="1"/>
</dbReference>
<evidence type="ECO:0000256" key="4">
    <source>
        <dbReference type="ARBA" id="ARBA00022989"/>
    </source>
</evidence>
<evidence type="ECO:0000256" key="5">
    <source>
        <dbReference type="ARBA" id="ARBA00023136"/>
    </source>
</evidence>
<dbReference type="AlphaFoldDB" id="A0A8H4WWR6"/>
<accession>A0A8H4WWR6</accession>
<keyword evidence="2" id="KW-0813">Transport</keyword>
<feature type="transmembrane region" description="Helical" evidence="7">
    <location>
        <begin position="120"/>
        <end position="137"/>
    </location>
</feature>
<evidence type="ECO:0000256" key="6">
    <source>
        <dbReference type="SAM" id="MobiDB-lite"/>
    </source>
</evidence>
<keyword evidence="9" id="KW-1185">Reference proteome</keyword>
<keyword evidence="5 7" id="KW-0472">Membrane</keyword>
<gene>
    <name evidence="8" type="ORF">FSARC_12598</name>
</gene>
<protein>
    <recommendedName>
        <fullName evidence="10">Amino acid permease</fullName>
    </recommendedName>
</protein>
<keyword evidence="3 7" id="KW-0812">Transmembrane</keyword>
<dbReference type="GO" id="GO:0016020">
    <property type="term" value="C:membrane"/>
    <property type="evidence" value="ECO:0007669"/>
    <property type="project" value="UniProtKB-SubCell"/>
</dbReference>
<dbReference type="PANTHER" id="PTHR45649">
    <property type="entry name" value="AMINO-ACID PERMEASE BAT1"/>
    <property type="match status" value="1"/>
</dbReference>
<feature type="transmembrane region" description="Helical" evidence="7">
    <location>
        <begin position="327"/>
        <end position="347"/>
    </location>
</feature>
<evidence type="ECO:0008006" key="10">
    <source>
        <dbReference type="Google" id="ProtNLM"/>
    </source>
</evidence>